<accession>A0A7X5X7J2</accession>
<reference evidence="1 2" key="1">
    <citation type="submission" date="2020-02" db="EMBL/GenBank/DDBJ databases">
        <title>Streptomyces malaysiensis DSM14702 (JHCC583434, PFL_A843) Genome sequencing and assembly.</title>
        <authorList>
            <person name="Samborskyy M."/>
        </authorList>
    </citation>
    <scope>NUCLEOTIDE SEQUENCE [LARGE SCALE GENOMIC DNA]</scope>
    <source>
        <strain evidence="1 2">DSM 14702</strain>
    </source>
</reference>
<protein>
    <submittedName>
        <fullName evidence="1">Uncharacterized protein</fullName>
    </submittedName>
</protein>
<gene>
    <name evidence="1" type="ORF">SMALB_6166</name>
</gene>
<name>A0A7X5X7J2_STRMQ</name>
<evidence type="ECO:0000313" key="1">
    <source>
        <dbReference type="EMBL" id="NIY68084.1"/>
    </source>
</evidence>
<organism evidence="1 2">
    <name type="scientific">Streptomyces malaysiensis</name>
    <dbReference type="NCBI Taxonomy" id="92644"/>
    <lineage>
        <taxon>Bacteria</taxon>
        <taxon>Bacillati</taxon>
        <taxon>Actinomycetota</taxon>
        <taxon>Actinomycetes</taxon>
        <taxon>Kitasatosporales</taxon>
        <taxon>Streptomycetaceae</taxon>
        <taxon>Streptomyces</taxon>
        <taxon>Streptomyces violaceusniger group</taxon>
    </lineage>
</organism>
<dbReference type="EMBL" id="JAALLH010000001">
    <property type="protein sequence ID" value="NIY68084.1"/>
    <property type="molecule type" value="Genomic_DNA"/>
</dbReference>
<comment type="caution">
    <text evidence="1">The sequence shown here is derived from an EMBL/GenBank/DDBJ whole genome shotgun (WGS) entry which is preliminary data.</text>
</comment>
<evidence type="ECO:0000313" key="2">
    <source>
        <dbReference type="Proteomes" id="UP000536624"/>
    </source>
</evidence>
<dbReference type="Proteomes" id="UP000536624">
    <property type="component" value="Unassembled WGS sequence"/>
</dbReference>
<sequence>MYPLLPLMCALCGIEGRCLRTPEFSRPGIFCGASGMPPLWRWAAVRRLLRRTSGRGHSTRAPRQPLTRTCRPWRGPVAGGASGRCWHRAASWLDVCGPLGEVPDRMGLGAADAVGGRPARRGDVRDIPVTSSYSHNRRIGRLSRFFRGHAPALT</sequence>
<proteinExistence type="predicted"/>
<dbReference type="AlphaFoldDB" id="A0A7X5X7J2"/>